<organism evidence="1 2">
    <name type="scientific">Archangium minus</name>
    <dbReference type="NCBI Taxonomy" id="83450"/>
    <lineage>
        <taxon>Bacteria</taxon>
        <taxon>Pseudomonadati</taxon>
        <taxon>Myxococcota</taxon>
        <taxon>Myxococcia</taxon>
        <taxon>Myxococcales</taxon>
        <taxon>Cystobacterineae</taxon>
        <taxon>Archangiaceae</taxon>
        <taxon>Archangium</taxon>
    </lineage>
</organism>
<name>A0ABY9X7H9_9BACT</name>
<evidence type="ECO:0000313" key="1">
    <source>
        <dbReference type="EMBL" id="WNG51347.1"/>
    </source>
</evidence>
<keyword evidence="2" id="KW-1185">Reference proteome</keyword>
<reference evidence="1 2" key="1">
    <citation type="submission" date="2019-08" db="EMBL/GenBank/DDBJ databases">
        <title>Archangium and Cystobacter genomes.</title>
        <authorList>
            <person name="Chen I.-C.K."/>
            <person name="Wielgoss S."/>
        </authorList>
    </citation>
    <scope>NUCLEOTIDE SEQUENCE [LARGE SCALE GENOMIC DNA]</scope>
    <source>
        <strain evidence="1 2">Cbm 6</strain>
    </source>
</reference>
<dbReference type="EMBL" id="CP043494">
    <property type="protein sequence ID" value="WNG51347.1"/>
    <property type="molecule type" value="Genomic_DNA"/>
</dbReference>
<proteinExistence type="predicted"/>
<evidence type="ECO:0000313" key="2">
    <source>
        <dbReference type="Proteomes" id="UP001611383"/>
    </source>
</evidence>
<gene>
    <name evidence="1" type="ORF">F0U60_49855</name>
</gene>
<sequence length="216" mass="23993">MTDQHCREGFVCRTQTTTSRGDPLRVCALVGVRKEGEVCMAHSSTRDYACEDGLLCHLRCGRPCELDDPASCPEGFFCHEGAEDGPLCQPTCEGRSCPEDQQCVVRRPSPQGRQVSLCARVYGQDCRQNPCPEGQLCRLHEYPEHPETVWMECVSICDEQTPVCPDGTVCHMRQCLEACTPEDPSSCEPGFACHRKTAQEPWRCEPTPRASSQPSP</sequence>
<dbReference type="RefSeq" id="WP_395811509.1">
    <property type="nucleotide sequence ID" value="NZ_CP043494.1"/>
</dbReference>
<accession>A0ABY9X7H9</accession>
<protein>
    <submittedName>
        <fullName evidence="1">Uncharacterized protein</fullName>
    </submittedName>
</protein>
<dbReference type="Proteomes" id="UP001611383">
    <property type="component" value="Chromosome"/>
</dbReference>